<reference evidence="2" key="1">
    <citation type="submission" date="2022-11" db="EMBL/GenBank/DDBJ databases">
        <title>Marilongibacter aestuarii gen. nov., sp. nov., isolated from tidal flat sediment.</title>
        <authorList>
            <person name="Jiayan W."/>
        </authorList>
    </citation>
    <scope>NUCLEOTIDE SEQUENCE</scope>
    <source>
        <strain evidence="2">Z1-6</strain>
    </source>
</reference>
<dbReference type="Proteomes" id="UP001145087">
    <property type="component" value="Unassembled WGS sequence"/>
</dbReference>
<dbReference type="EMBL" id="JAPOHD010000013">
    <property type="protein sequence ID" value="MCY1720138.1"/>
    <property type="molecule type" value="Genomic_DNA"/>
</dbReference>
<dbReference type="RefSeq" id="WP_343332472.1">
    <property type="nucleotide sequence ID" value="NZ_JAPOHD010000013.1"/>
</dbReference>
<keyword evidence="3" id="KW-1185">Reference proteome</keyword>
<feature type="signal peptide" evidence="1">
    <location>
        <begin position="1"/>
        <end position="18"/>
    </location>
</feature>
<feature type="chain" id="PRO_5040780221" evidence="1">
    <location>
        <begin position="19"/>
        <end position="155"/>
    </location>
</feature>
<gene>
    <name evidence="2" type="ORF">OU798_07280</name>
</gene>
<organism evidence="2 3">
    <name type="scientific">Draconibacterium aestuarii</name>
    <dbReference type="NCBI Taxonomy" id="2998507"/>
    <lineage>
        <taxon>Bacteria</taxon>
        <taxon>Pseudomonadati</taxon>
        <taxon>Bacteroidota</taxon>
        <taxon>Bacteroidia</taxon>
        <taxon>Marinilabiliales</taxon>
        <taxon>Prolixibacteraceae</taxon>
        <taxon>Draconibacterium</taxon>
    </lineage>
</organism>
<evidence type="ECO:0000256" key="1">
    <source>
        <dbReference type="SAM" id="SignalP"/>
    </source>
</evidence>
<evidence type="ECO:0000313" key="3">
    <source>
        <dbReference type="Proteomes" id="UP001145087"/>
    </source>
</evidence>
<dbReference type="AlphaFoldDB" id="A0A9X3F472"/>
<accession>A0A9X3F472</accession>
<name>A0A9X3F472_9BACT</name>
<keyword evidence="1" id="KW-0732">Signal</keyword>
<comment type="caution">
    <text evidence="2">The sequence shown here is derived from an EMBL/GenBank/DDBJ whole genome shotgun (WGS) entry which is preliminary data.</text>
</comment>
<evidence type="ECO:0000313" key="2">
    <source>
        <dbReference type="EMBL" id="MCY1720138.1"/>
    </source>
</evidence>
<sequence>MRKLLFLIALLFTVVCFADPPTETKVFKPDKTFVAQASYVVSCPQQTAIVEQDAFLCTSEAEQYTIENIYVTGDNPMVREVTTCRKYSLPKAESGTATENAGIAINPTCTENSAFKSPPLLCSANVATNNKGFVRNLQHTNYGYPLTARTRTFFS</sequence>
<proteinExistence type="predicted"/>
<protein>
    <submittedName>
        <fullName evidence="2">Uncharacterized protein</fullName>
    </submittedName>
</protein>